<evidence type="ECO:0000313" key="3">
    <source>
        <dbReference type="EMBL" id="MFC6906888.1"/>
    </source>
</evidence>
<dbReference type="InterPro" id="IPR052710">
    <property type="entry name" value="CAAX_protease"/>
</dbReference>
<dbReference type="EMBL" id="JBHSXQ010000006">
    <property type="protein sequence ID" value="MFC6906888.1"/>
    <property type="molecule type" value="Genomic_DNA"/>
</dbReference>
<dbReference type="GO" id="GO:0004175">
    <property type="term" value="F:endopeptidase activity"/>
    <property type="evidence" value="ECO:0007669"/>
    <property type="project" value="UniProtKB-ARBA"/>
</dbReference>
<feature type="transmembrane region" description="Helical" evidence="1">
    <location>
        <begin position="197"/>
        <end position="219"/>
    </location>
</feature>
<organism evidence="3 4">
    <name type="scientific">Halalkalicoccus tibetensis</name>
    <dbReference type="NCBI Taxonomy" id="175632"/>
    <lineage>
        <taxon>Archaea</taxon>
        <taxon>Methanobacteriati</taxon>
        <taxon>Methanobacteriota</taxon>
        <taxon>Stenosarchaea group</taxon>
        <taxon>Halobacteria</taxon>
        <taxon>Halobacteriales</taxon>
        <taxon>Halococcaceae</taxon>
        <taxon>Halalkalicoccus</taxon>
    </lineage>
</organism>
<keyword evidence="4" id="KW-1185">Reference proteome</keyword>
<feature type="transmembrane region" description="Helical" evidence="1">
    <location>
        <begin position="20"/>
        <end position="45"/>
    </location>
</feature>
<protein>
    <submittedName>
        <fullName evidence="3">Type II CAAX endopeptidase family protein</fullName>
    </submittedName>
</protein>
<dbReference type="Pfam" id="PF02517">
    <property type="entry name" value="Rce1-like"/>
    <property type="match status" value="1"/>
</dbReference>
<keyword evidence="1" id="KW-0812">Transmembrane</keyword>
<keyword evidence="1" id="KW-1133">Transmembrane helix</keyword>
<keyword evidence="1" id="KW-0472">Membrane</keyword>
<feature type="transmembrane region" description="Helical" evidence="1">
    <location>
        <begin position="57"/>
        <end position="77"/>
    </location>
</feature>
<evidence type="ECO:0000259" key="2">
    <source>
        <dbReference type="Pfam" id="PF02517"/>
    </source>
</evidence>
<dbReference type="PANTHER" id="PTHR36435:SF1">
    <property type="entry name" value="CAAX AMINO TERMINAL PROTEASE FAMILY PROTEIN"/>
    <property type="match status" value="1"/>
</dbReference>
<reference evidence="3 4" key="1">
    <citation type="journal article" date="2019" name="Int. J. Syst. Evol. Microbiol.">
        <title>The Global Catalogue of Microorganisms (GCM) 10K type strain sequencing project: providing services to taxonomists for standard genome sequencing and annotation.</title>
        <authorList>
            <consortium name="The Broad Institute Genomics Platform"/>
            <consortium name="The Broad Institute Genome Sequencing Center for Infectious Disease"/>
            <person name="Wu L."/>
            <person name="Ma J."/>
        </authorList>
    </citation>
    <scope>NUCLEOTIDE SEQUENCE [LARGE SCALE GENOMIC DNA]</scope>
    <source>
        <strain evidence="3 4">CGMCC 1.3240</strain>
    </source>
</reference>
<gene>
    <name evidence="3" type="ORF">ACFQGH_16970</name>
</gene>
<feature type="transmembrane region" description="Helical" evidence="1">
    <location>
        <begin position="172"/>
        <end position="191"/>
    </location>
</feature>
<dbReference type="PANTHER" id="PTHR36435">
    <property type="entry name" value="SLR1288 PROTEIN"/>
    <property type="match status" value="1"/>
</dbReference>
<evidence type="ECO:0000256" key="1">
    <source>
        <dbReference type="SAM" id="Phobius"/>
    </source>
</evidence>
<name>A0ABD5V9F5_9EURY</name>
<evidence type="ECO:0000313" key="4">
    <source>
        <dbReference type="Proteomes" id="UP001596312"/>
    </source>
</evidence>
<dbReference type="Proteomes" id="UP001596312">
    <property type="component" value="Unassembled WGS sequence"/>
</dbReference>
<feature type="transmembrane region" description="Helical" evidence="1">
    <location>
        <begin position="141"/>
        <end position="160"/>
    </location>
</feature>
<dbReference type="InterPro" id="IPR003675">
    <property type="entry name" value="Rce1/LyrA-like_dom"/>
</dbReference>
<dbReference type="GO" id="GO:0080120">
    <property type="term" value="P:CAAX-box protein maturation"/>
    <property type="evidence" value="ECO:0007669"/>
    <property type="project" value="UniProtKB-ARBA"/>
</dbReference>
<feature type="transmembrane region" description="Helical" evidence="1">
    <location>
        <begin position="97"/>
        <end position="121"/>
    </location>
</feature>
<dbReference type="AlphaFoldDB" id="A0ABD5V9F5"/>
<feature type="transmembrane region" description="Helical" evidence="1">
    <location>
        <begin position="231"/>
        <end position="252"/>
    </location>
</feature>
<sequence length="253" mass="26996">MSSRTTDLTLQNSVSTLVTVLLIAIGGFLLGAVLTSVGTGILSVFGVDVLEQPNLQIIISALALQGLGFGSVALFYLLTRNKGVDFLMLSIPDFRDLLAIVGGVVSLFVVLVGVYLVQTAFGIQSADHGLVKRGMQNPELLLILVPLSILLVGPGEELLFRDVIQQLLRFRFGTIIGITIASVIFSVAHVGSLSGEGLVPTLVTYILLSVILGVSYEYSENLVVPSMIHRLFNAIQFLVIYLGATSNSPLLLI</sequence>
<comment type="caution">
    <text evidence="3">The sequence shown here is derived from an EMBL/GenBank/DDBJ whole genome shotgun (WGS) entry which is preliminary data.</text>
</comment>
<feature type="domain" description="CAAX prenyl protease 2/Lysostaphin resistance protein A-like" evidence="2">
    <location>
        <begin position="140"/>
        <end position="235"/>
    </location>
</feature>
<proteinExistence type="predicted"/>
<dbReference type="RefSeq" id="WP_340605471.1">
    <property type="nucleotide sequence ID" value="NZ_JBBMXV010000006.1"/>
</dbReference>
<accession>A0ABD5V9F5</accession>